<evidence type="ECO:0000313" key="6">
    <source>
        <dbReference type="EMBL" id="KAK6344512.1"/>
    </source>
</evidence>
<comment type="similarity">
    <text evidence="2">Belongs to the RRP1 family.</text>
</comment>
<dbReference type="Pfam" id="PF05997">
    <property type="entry name" value="Nop52"/>
    <property type="match status" value="1"/>
</dbReference>
<dbReference type="GO" id="GO:0006364">
    <property type="term" value="P:rRNA processing"/>
    <property type="evidence" value="ECO:0007669"/>
    <property type="project" value="UniProtKB-KW"/>
</dbReference>
<accession>A0AAV9UQM8</accession>
<feature type="compositionally biased region" description="Acidic residues" evidence="5">
    <location>
        <begin position="178"/>
        <end position="199"/>
    </location>
</feature>
<comment type="caution">
    <text evidence="6">The sequence shown here is derived from an EMBL/GenBank/DDBJ whole genome shotgun (WGS) entry which is preliminary data.</text>
</comment>
<evidence type="ECO:0000256" key="2">
    <source>
        <dbReference type="ARBA" id="ARBA00006374"/>
    </source>
</evidence>
<evidence type="ECO:0000256" key="1">
    <source>
        <dbReference type="ARBA" id="ARBA00004123"/>
    </source>
</evidence>
<dbReference type="AlphaFoldDB" id="A0AAV9UQM8"/>
<dbReference type="InterPro" id="IPR010301">
    <property type="entry name" value="RRP1"/>
</dbReference>
<name>A0AAV9UQM8_9PEZI</name>
<keyword evidence="3" id="KW-0698">rRNA processing</keyword>
<dbReference type="Proteomes" id="UP001375240">
    <property type="component" value="Unassembled WGS sequence"/>
</dbReference>
<proteinExistence type="inferred from homology"/>
<sequence>MTSDSSIQRAPFVKQLAANDRPTRDKAVESLKTYLSSSRTFTQADFLKLWKGLFYCMWLSDRPRTQQRLADELASLVDVVKPQNVFTFLETFWMTMTREWTSIDSLRMDKFMLLVRRYVAASLRYLRSNGWSDEDLWRNNEILETLPLHPTNAKMPDGLRYHLIDIYLDELFKAAKVEEEEEEEEEDDDEEKEQAEEQYDITPEQTETLLHPFRKLHQETLSKSIKKSVGELLEDERLQTLLKAPSGS</sequence>
<dbReference type="PANTHER" id="PTHR13026">
    <property type="entry name" value="NNP-1 PROTEIN NOVEL NUCLEAR PROTEIN 1 NOP52"/>
    <property type="match status" value="1"/>
</dbReference>
<reference evidence="6 7" key="1">
    <citation type="submission" date="2019-10" db="EMBL/GenBank/DDBJ databases">
        <authorList>
            <person name="Palmer J.M."/>
        </authorList>
    </citation>
    <scope>NUCLEOTIDE SEQUENCE [LARGE SCALE GENOMIC DNA]</scope>
    <source>
        <strain evidence="6 7">TWF696</strain>
    </source>
</reference>
<dbReference type="PANTHER" id="PTHR13026:SF0">
    <property type="entry name" value="RIBOSOMAL RNA PROCESSING 1B"/>
    <property type="match status" value="1"/>
</dbReference>
<evidence type="ECO:0000313" key="7">
    <source>
        <dbReference type="Proteomes" id="UP001375240"/>
    </source>
</evidence>
<gene>
    <name evidence="6" type="ORF">TWF696_008146</name>
</gene>
<evidence type="ECO:0000256" key="4">
    <source>
        <dbReference type="ARBA" id="ARBA00023242"/>
    </source>
</evidence>
<dbReference type="GO" id="GO:0005634">
    <property type="term" value="C:nucleus"/>
    <property type="evidence" value="ECO:0007669"/>
    <property type="project" value="UniProtKB-SubCell"/>
</dbReference>
<organism evidence="6 7">
    <name type="scientific">Orbilia brochopaga</name>
    <dbReference type="NCBI Taxonomy" id="3140254"/>
    <lineage>
        <taxon>Eukaryota</taxon>
        <taxon>Fungi</taxon>
        <taxon>Dikarya</taxon>
        <taxon>Ascomycota</taxon>
        <taxon>Pezizomycotina</taxon>
        <taxon>Orbiliomycetes</taxon>
        <taxon>Orbiliales</taxon>
        <taxon>Orbiliaceae</taxon>
        <taxon>Orbilia</taxon>
    </lineage>
</organism>
<evidence type="ECO:0000256" key="3">
    <source>
        <dbReference type="ARBA" id="ARBA00022552"/>
    </source>
</evidence>
<dbReference type="GO" id="GO:0030688">
    <property type="term" value="C:preribosome, small subunit precursor"/>
    <property type="evidence" value="ECO:0007669"/>
    <property type="project" value="InterPro"/>
</dbReference>
<protein>
    <recommendedName>
        <fullName evidence="8">Nop52-domain-containing protein</fullName>
    </recommendedName>
</protein>
<dbReference type="EMBL" id="JAVHNQ010000006">
    <property type="protein sequence ID" value="KAK6344512.1"/>
    <property type="molecule type" value="Genomic_DNA"/>
</dbReference>
<evidence type="ECO:0008006" key="8">
    <source>
        <dbReference type="Google" id="ProtNLM"/>
    </source>
</evidence>
<feature type="region of interest" description="Disordered" evidence="5">
    <location>
        <begin position="177"/>
        <end position="212"/>
    </location>
</feature>
<keyword evidence="7" id="KW-1185">Reference proteome</keyword>
<keyword evidence="4" id="KW-0539">Nucleus</keyword>
<evidence type="ECO:0000256" key="5">
    <source>
        <dbReference type="SAM" id="MobiDB-lite"/>
    </source>
</evidence>
<comment type="subcellular location">
    <subcellularLocation>
        <location evidence="1">Nucleus</location>
    </subcellularLocation>
</comment>